<dbReference type="InterPro" id="IPR051443">
    <property type="entry name" value="XLR/SYCP3"/>
</dbReference>
<name>A0A8M1M1U3_NEOSC</name>
<sequence length="197" mass="23390">MEKFGNSPLTEYYGGRRPSAVTFEEDVGNEIQKMLQGLGVDIKQALLAKRKMFEVNAKAFVKTTNEKIEHVWNIQQEQRQNLHLKYSQQFLTLYRAWDTDMRKAREQEEKLAGMFREQRKILQQARAVQNQRLQKIKNLHEQFLKSMQDLEKDHEHLLTDEQSEVREDMTKLRNKIMMEAQQQALAIVQKSLHSLLF</sequence>
<protein>
    <submittedName>
        <fullName evidence="4">Synaptonemal complex protein 3-like</fullName>
    </submittedName>
</protein>
<accession>A0A8M1M1U3</accession>
<proteinExistence type="inferred from homology"/>
<dbReference type="RefSeq" id="XP_044767841.1">
    <property type="nucleotide sequence ID" value="XM_044911906.1"/>
</dbReference>
<dbReference type="InterPro" id="IPR006888">
    <property type="entry name" value="XLR/SYCP3/FAM9_dom"/>
</dbReference>
<dbReference type="Pfam" id="PF04803">
    <property type="entry name" value="Cor1"/>
    <property type="match status" value="1"/>
</dbReference>
<evidence type="ECO:0000256" key="1">
    <source>
        <dbReference type="ARBA" id="ARBA00010283"/>
    </source>
</evidence>
<dbReference type="GO" id="GO:0007286">
    <property type="term" value="P:spermatid development"/>
    <property type="evidence" value="ECO:0007669"/>
    <property type="project" value="TreeGrafter"/>
</dbReference>
<organism evidence="3 4">
    <name type="scientific">Neomonachus schauinslandi</name>
    <name type="common">Hawaiian monk seal</name>
    <name type="synonym">Monachus schauinslandi</name>
    <dbReference type="NCBI Taxonomy" id="29088"/>
    <lineage>
        <taxon>Eukaryota</taxon>
        <taxon>Metazoa</taxon>
        <taxon>Chordata</taxon>
        <taxon>Craniata</taxon>
        <taxon>Vertebrata</taxon>
        <taxon>Euteleostomi</taxon>
        <taxon>Mammalia</taxon>
        <taxon>Eutheria</taxon>
        <taxon>Laurasiatheria</taxon>
        <taxon>Carnivora</taxon>
        <taxon>Caniformia</taxon>
        <taxon>Pinnipedia</taxon>
        <taxon>Phocidae</taxon>
        <taxon>Monachinae</taxon>
        <taxon>Monachini</taxon>
        <taxon>Neomonachus</taxon>
    </lineage>
</organism>
<keyword evidence="3" id="KW-1185">Reference proteome</keyword>
<dbReference type="KEGG" id="nsu:110574832"/>
<reference evidence="4" key="1">
    <citation type="submission" date="2025-08" db="UniProtKB">
        <authorList>
            <consortium name="RefSeq"/>
        </authorList>
    </citation>
    <scope>IDENTIFICATION</scope>
    <source>
        <tissue evidence="4">Blood</tissue>
    </source>
</reference>
<dbReference type="Proteomes" id="UP000248481">
    <property type="component" value="Chromosome X"/>
</dbReference>
<gene>
    <name evidence="4" type="primary">LOC110574832</name>
</gene>
<dbReference type="PANTHER" id="PTHR19368">
    <property type="entry name" value="XLR/SCP3/FAM9"/>
    <property type="match status" value="1"/>
</dbReference>
<dbReference type="GeneID" id="110574832"/>
<dbReference type="AlphaFoldDB" id="A0A8M1M1U3"/>
<evidence type="ECO:0000313" key="3">
    <source>
        <dbReference type="Proteomes" id="UP000248481"/>
    </source>
</evidence>
<dbReference type="GO" id="GO:0051321">
    <property type="term" value="P:meiotic cell cycle"/>
    <property type="evidence" value="ECO:0007669"/>
    <property type="project" value="TreeGrafter"/>
</dbReference>
<dbReference type="GO" id="GO:0000795">
    <property type="term" value="C:synaptonemal complex"/>
    <property type="evidence" value="ECO:0007669"/>
    <property type="project" value="TreeGrafter"/>
</dbReference>
<dbReference type="PANTHER" id="PTHR19368:SF18">
    <property type="entry name" value="XLR_SYCP3_FAM9 DOMAIN-CONTAINING PROTEIN"/>
    <property type="match status" value="1"/>
</dbReference>
<feature type="domain" description="XLR/SYCP3/FAM9" evidence="2">
    <location>
        <begin position="45"/>
        <end position="175"/>
    </location>
</feature>
<evidence type="ECO:0000259" key="2">
    <source>
        <dbReference type="Pfam" id="PF04803"/>
    </source>
</evidence>
<comment type="similarity">
    <text evidence="1">Belongs to the XLR/SYCP3 family.</text>
</comment>
<evidence type="ECO:0000313" key="4">
    <source>
        <dbReference type="RefSeq" id="XP_044767841.1"/>
    </source>
</evidence>